<proteinExistence type="predicted"/>
<dbReference type="Proteomes" id="UP001202831">
    <property type="component" value="Unassembled WGS sequence"/>
</dbReference>
<dbReference type="InterPro" id="IPR022028">
    <property type="entry name" value="DUF3604"/>
</dbReference>
<gene>
    <name evidence="1" type="ORF">L2725_17350</name>
</gene>
<organism evidence="1 2">
    <name type="scientific">Shewanella corallii</name>
    <dbReference type="NCBI Taxonomy" id="560080"/>
    <lineage>
        <taxon>Bacteria</taxon>
        <taxon>Pseudomonadati</taxon>
        <taxon>Pseudomonadota</taxon>
        <taxon>Gammaproteobacteria</taxon>
        <taxon>Alteromonadales</taxon>
        <taxon>Shewanellaceae</taxon>
        <taxon>Shewanella</taxon>
    </lineage>
</organism>
<evidence type="ECO:0000313" key="1">
    <source>
        <dbReference type="EMBL" id="MCL2915523.1"/>
    </source>
</evidence>
<comment type="caution">
    <text evidence="1">The sequence shown here is derived from an EMBL/GenBank/DDBJ whole genome shotgun (WGS) entry which is preliminary data.</text>
</comment>
<name>A0ABT0NAN1_9GAMM</name>
<dbReference type="EMBL" id="JAKIKT010000007">
    <property type="protein sequence ID" value="MCL2915523.1"/>
    <property type="molecule type" value="Genomic_DNA"/>
</dbReference>
<sequence length="610" mass="68488">MTLIHLRLLVMILAGLLYPAHASQKQLLWGDTHTHSSYSFDAFLSDNRTADPDTAYRFARGEPVLHPLHKWRVQLSRPLDFLVVADHAEGLGVMEIYYSGRHPVELTEDIRELREAVDSGEGQTFFTRVLPLIFPSADFVTDNPVELKGYDNVVRLAWHDLVDAADRHNRPGEFTTFVGWEWSAYEGGGNLHRVVFSPINASEAKTFMPFGADKSNDPRDLWRFLEQLNKSRGYDFIAIPHNSNVSRNRMFPPLVTDIPGNKSLWAQMRYRWEPVVEITQYKGDSETHPNLSPEDEFADFSPFPFLISSVVPEPYSPDRGDFVRSGLLSGLKLRQALGTNPYEFGVIGSTDSHTGLSTAEEDEFAGKMAMDGIPESKAMMYSEDSFNGWDMSAAGMAAVWAEANTRDAIFDAFKRREVYGTTGPRISLKLYAGWELTQGDLTAVLDQKPPLGSVPMGGILTMPKGKASAPSLIISAVKDPLNANLDRVQVIKGWVDEEGKARERVYNVAWDRDRRELDEDGKLEAVGNTVSMTTGRADNSIGSAELSVLWRDPDFRSNEDAFYYVRVLQIPTIHHSWLDARALGKTAIEGQPKTIQERAYSSPVWYYAPR</sequence>
<dbReference type="Gene3D" id="3.20.20.140">
    <property type="entry name" value="Metal-dependent hydrolases"/>
    <property type="match status" value="1"/>
</dbReference>
<keyword evidence="2" id="KW-1185">Reference proteome</keyword>
<accession>A0ABT0NAN1</accession>
<reference evidence="1 2" key="1">
    <citation type="submission" date="2022-01" db="EMBL/GenBank/DDBJ databases">
        <title>Whole genome-based taxonomy of the Shewanellaceae.</title>
        <authorList>
            <person name="Martin-Rodriguez A.J."/>
        </authorList>
    </citation>
    <scope>NUCLEOTIDE SEQUENCE [LARGE SCALE GENOMIC DNA]</scope>
    <source>
        <strain evidence="1 2">DSM 21332</strain>
    </source>
</reference>
<protein>
    <submittedName>
        <fullName evidence="1">DUF3604 domain-containing protein</fullName>
    </submittedName>
</protein>
<dbReference type="Pfam" id="PF12228">
    <property type="entry name" value="DUF3604"/>
    <property type="match status" value="1"/>
</dbReference>
<dbReference type="RefSeq" id="WP_249250112.1">
    <property type="nucleotide sequence ID" value="NZ_JAKIKT010000007.1"/>
</dbReference>
<evidence type="ECO:0000313" key="2">
    <source>
        <dbReference type="Proteomes" id="UP001202831"/>
    </source>
</evidence>